<feature type="compositionally biased region" description="Acidic residues" evidence="1">
    <location>
        <begin position="291"/>
        <end position="310"/>
    </location>
</feature>
<evidence type="ECO:0000259" key="2">
    <source>
        <dbReference type="Pfam" id="PF26270"/>
    </source>
</evidence>
<name>U1PG26_9EURY</name>
<evidence type="ECO:0000313" key="5">
    <source>
        <dbReference type="EMBL" id="ERG91081.1"/>
    </source>
</evidence>
<feature type="domain" description="DUF8073" evidence="3">
    <location>
        <begin position="241"/>
        <end position="281"/>
    </location>
</feature>
<feature type="compositionally biased region" description="Low complexity" evidence="1">
    <location>
        <begin position="335"/>
        <end position="357"/>
    </location>
</feature>
<evidence type="ECO:0000259" key="3">
    <source>
        <dbReference type="Pfam" id="PF26271"/>
    </source>
</evidence>
<organism evidence="5 6">
    <name type="scientific">Haloquadratum walsbyi J07HQW1</name>
    <dbReference type="NCBI Taxonomy" id="1238424"/>
    <lineage>
        <taxon>Archaea</taxon>
        <taxon>Methanobacteriati</taxon>
        <taxon>Methanobacteriota</taxon>
        <taxon>Stenosarchaea group</taxon>
        <taxon>Halobacteria</taxon>
        <taxon>Halobacteriales</taxon>
        <taxon>Haloferacaceae</taxon>
        <taxon>Haloquadratum</taxon>
    </lineage>
</organism>
<dbReference type="AlphaFoldDB" id="U1PG26"/>
<dbReference type="InterPro" id="IPR058809">
    <property type="entry name" value="DUF8073_M"/>
</dbReference>
<evidence type="ECO:0000256" key="1">
    <source>
        <dbReference type="SAM" id="MobiDB-lite"/>
    </source>
</evidence>
<dbReference type="Pfam" id="PF26271">
    <property type="entry name" value="DUF8073_M"/>
    <property type="match status" value="1"/>
</dbReference>
<dbReference type="InterPro" id="IPR058811">
    <property type="entry name" value="DUF8073_N"/>
</dbReference>
<dbReference type="InterPro" id="IPR058810">
    <property type="entry name" value="DUF8073_C"/>
</dbReference>
<protein>
    <submittedName>
        <fullName evidence="5">Uncharacterized protein</fullName>
    </submittedName>
</protein>
<gene>
    <name evidence="5" type="ORF">J07HQW1_01113</name>
</gene>
<dbReference type="Proteomes" id="UP000030649">
    <property type="component" value="Unassembled WGS sequence"/>
</dbReference>
<feature type="domain" description="DUF8073" evidence="2">
    <location>
        <begin position="421"/>
        <end position="486"/>
    </location>
</feature>
<reference evidence="5 6" key="1">
    <citation type="journal article" date="2013" name="PLoS ONE">
        <title>Assembly-driven community genomics of a hypersaline microbial ecosystem.</title>
        <authorList>
            <person name="Podell S."/>
            <person name="Ugalde J.A."/>
            <person name="Narasingarao P."/>
            <person name="Banfield J.F."/>
            <person name="Heidelberg K.B."/>
            <person name="Allen E.E."/>
        </authorList>
    </citation>
    <scope>NUCLEOTIDE SEQUENCE [LARGE SCALE GENOMIC DNA]</scope>
    <source>
        <strain evidence="6">J07HQW1</strain>
    </source>
</reference>
<dbReference type="EMBL" id="KE356560">
    <property type="protein sequence ID" value="ERG91081.1"/>
    <property type="molecule type" value="Genomic_DNA"/>
</dbReference>
<feature type="compositionally biased region" description="Polar residues" evidence="1">
    <location>
        <begin position="221"/>
        <end position="231"/>
    </location>
</feature>
<evidence type="ECO:0000313" key="6">
    <source>
        <dbReference type="Proteomes" id="UP000030649"/>
    </source>
</evidence>
<feature type="region of interest" description="Disordered" evidence="1">
    <location>
        <begin position="155"/>
        <end position="243"/>
    </location>
</feature>
<dbReference type="Pfam" id="PF26270">
    <property type="entry name" value="DUF8073_C"/>
    <property type="match status" value="1"/>
</dbReference>
<proteinExistence type="predicted"/>
<dbReference type="STRING" id="1238424.J07HQW1_01113"/>
<feature type="compositionally biased region" description="Low complexity" evidence="1">
    <location>
        <begin position="174"/>
        <end position="183"/>
    </location>
</feature>
<feature type="compositionally biased region" description="Low complexity" evidence="1">
    <location>
        <begin position="196"/>
        <end position="212"/>
    </location>
</feature>
<feature type="compositionally biased region" description="Basic and acidic residues" evidence="1">
    <location>
        <begin position="155"/>
        <end position="173"/>
    </location>
</feature>
<dbReference type="Pfam" id="PF26272">
    <property type="entry name" value="DUF8073_N"/>
    <property type="match status" value="1"/>
</dbReference>
<feature type="region of interest" description="Disordered" evidence="1">
    <location>
        <begin position="284"/>
        <end position="357"/>
    </location>
</feature>
<feature type="compositionally biased region" description="Low complexity" evidence="1">
    <location>
        <begin position="493"/>
        <end position="515"/>
    </location>
</feature>
<sequence>MSTKLQSSFDALSRVIEQFESDGNTVRQVEATTSTTKSETGAELLTATISMPLSPQLQSIDADDADTDADVNVECERTIDFTPVTAELTDNRVCVSYTVPSIQSPETDIPVGIQPIGAEVLDGEVIMRIEVTIGQNCADMYSTPDASDAIKSHLSERGEKDDPSNDSTQERDMSWQSSESARSPPSPEGVFGGSVTSSDTTIHSADSSTTTSDTDECQTDNSGDTVESELSQVRDDSVPPYEDETYLQRLYEMCDTFSEMSDRIELDVAGETVRRYMIEAGVHSPTRYDNTDDSSDDEETEAETEAETQTESENKVIESEPTPDNIGQIGHKRTNTNTTTHSTSTSTRTSASVSADSGDEIATADAADVDVDTDIQTQTPQTQAHTARSGVPGSTIETLSIPDEQLVTDGAGLPSDLEISDIVDAVVGARTVYEVQRRLGIEYRQTRDLLDQLDILDLVLRRLSGGPDPDRGVSYEAIAARIQQCAQTRSDSETSTHTCSGSSSGVSAVGVDTSK</sequence>
<dbReference type="HOGENOM" id="CLU_528560_0_0_2"/>
<feature type="region of interest" description="Disordered" evidence="1">
    <location>
        <begin position="487"/>
        <end position="515"/>
    </location>
</feature>
<feature type="domain" description="DUF8073" evidence="4">
    <location>
        <begin position="6"/>
        <end position="133"/>
    </location>
</feature>
<accession>U1PG26</accession>
<evidence type="ECO:0000259" key="4">
    <source>
        <dbReference type="Pfam" id="PF26272"/>
    </source>
</evidence>